<gene>
    <name evidence="3" type="ORF">HF086_003452</name>
</gene>
<dbReference type="EMBL" id="JACEFF010000488">
    <property type="protein sequence ID" value="KAH9636634.1"/>
    <property type="molecule type" value="Genomic_DNA"/>
</dbReference>
<dbReference type="InterPro" id="IPR036179">
    <property type="entry name" value="Ig-like_dom_sf"/>
</dbReference>
<dbReference type="Pfam" id="PF13927">
    <property type="entry name" value="Ig_3"/>
    <property type="match status" value="1"/>
</dbReference>
<evidence type="ECO:0000256" key="1">
    <source>
        <dbReference type="SAM" id="Phobius"/>
    </source>
</evidence>
<dbReference type="Proteomes" id="UP000814243">
    <property type="component" value="Unassembled WGS sequence"/>
</dbReference>
<proteinExistence type="predicted"/>
<feature type="transmembrane region" description="Helical" evidence="1">
    <location>
        <begin position="296"/>
        <end position="318"/>
    </location>
</feature>
<sequence length="442" mass="47774">MLNPDSPLVSLTLGSTLNPHDIKEGDDVYFECNVRANPREHRISWFHNDRPVSQNMTSGIIVSTRSLVLQKVTRKEAGSYSCKAANARGETSSKVVTLRVQYAPVCGETSPQVVGAALDEALRVRCSVHADPADVTFLWQFNNSGESFNVSPARYVIILIYFLARPSPPRNCTVSAGNGSNWIEDSSREDYGEPLTVRCVTGYDGGLPQLVVLEALDSENGKIRFNVTANETDGVAIFLVPAGVLWSSGSALRLTVHSRNDKGASDRIMLHALAYQDPERRTDGGNSLMAGVSKAAFWSIIFTAIICGCAAIFTGYFLRRKRSNPPTKQQSSELQLNAGDGQYVVAYTLKPPKQAQPDILNPPPDGAPPSAKCVAEAAAKNGALHPTEEWGSERASAALDDHRPVLSPKAVLNKPPVPLGAMTLSRREHLIAEEIPGPESCV</sequence>
<accession>A0A922SGV8</accession>
<dbReference type="InterPro" id="IPR013783">
    <property type="entry name" value="Ig-like_fold"/>
</dbReference>
<dbReference type="InterPro" id="IPR003599">
    <property type="entry name" value="Ig_sub"/>
</dbReference>
<dbReference type="PANTHER" id="PTHR23278:SF26">
    <property type="entry name" value="SIDESTEP III, ISOFORM O"/>
    <property type="match status" value="1"/>
</dbReference>
<dbReference type="SMART" id="SM00408">
    <property type="entry name" value="IGc2"/>
    <property type="match status" value="1"/>
</dbReference>
<feature type="domain" description="Ig-like" evidence="2">
    <location>
        <begin position="7"/>
        <end position="97"/>
    </location>
</feature>
<dbReference type="SUPFAM" id="SSF48726">
    <property type="entry name" value="Immunoglobulin"/>
    <property type="match status" value="1"/>
</dbReference>
<keyword evidence="1" id="KW-0472">Membrane</keyword>
<evidence type="ECO:0000313" key="3">
    <source>
        <dbReference type="EMBL" id="KAH9636634.1"/>
    </source>
</evidence>
<dbReference type="Gene3D" id="2.60.40.10">
    <property type="entry name" value="Immunoglobulins"/>
    <property type="match status" value="1"/>
</dbReference>
<evidence type="ECO:0000259" key="2">
    <source>
        <dbReference type="PROSITE" id="PS50835"/>
    </source>
</evidence>
<protein>
    <recommendedName>
        <fullName evidence="2">Ig-like domain-containing protein</fullName>
    </recommendedName>
</protein>
<keyword evidence="1" id="KW-1133">Transmembrane helix</keyword>
<evidence type="ECO:0000313" key="4">
    <source>
        <dbReference type="Proteomes" id="UP000814243"/>
    </source>
</evidence>
<reference evidence="3" key="1">
    <citation type="journal article" date="2021" name="G3 (Bethesda)">
        <title>Genome and transcriptome analysis of the beet armyworm Spodoptera exigua reveals targets for pest control. .</title>
        <authorList>
            <person name="Simon S."/>
            <person name="Breeschoten T."/>
            <person name="Jansen H.J."/>
            <person name="Dirks R.P."/>
            <person name="Schranz M.E."/>
            <person name="Ros V.I.D."/>
        </authorList>
    </citation>
    <scope>NUCLEOTIDE SEQUENCE</scope>
    <source>
        <strain evidence="3">TB_SE_WUR_2020</strain>
    </source>
</reference>
<dbReference type="SMART" id="SM00409">
    <property type="entry name" value="IG"/>
    <property type="match status" value="1"/>
</dbReference>
<name>A0A922SGV8_SPOEX</name>
<dbReference type="PROSITE" id="PS50835">
    <property type="entry name" value="IG_LIKE"/>
    <property type="match status" value="1"/>
</dbReference>
<dbReference type="AlphaFoldDB" id="A0A922SGV8"/>
<organism evidence="3 4">
    <name type="scientific">Spodoptera exigua</name>
    <name type="common">Beet armyworm</name>
    <name type="synonym">Noctua fulgens</name>
    <dbReference type="NCBI Taxonomy" id="7107"/>
    <lineage>
        <taxon>Eukaryota</taxon>
        <taxon>Metazoa</taxon>
        <taxon>Ecdysozoa</taxon>
        <taxon>Arthropoda</taxon>
        <taxon>Hexapoda</taxon>
        <taxon>Insecta</taxon>
        <taxon>Pterygota</taxon>
        <taxon>Neoptera</taxon>
        <taxon>Endopterygota</taxon>
        <taxon>Lepidoptera</taxon>
        <taxon>Glossata</taxon>
        <taxon>Ditrysia</taxon>
        <taxon>Noctuoidea</taxon>
        <taxon>Noctuidae</taxon>
        <taxon>Amphipyrinae</taxon>
        <taxon>Spodoptera</taxon>
    </lineage>
</organism>
<comment type="caution">
    <text evidence="3">The sequence shown here is derived from an EMBL/GenBank/DDBJ whole genome shotgun (WGS) entry which is preliminary data.</text>
</comment>
<dbReference type="PANTHER" id="PTHR23278">
    <property type="entry name" value="SIDESTEP PROTEIN"/>
    <property type="match status" value="1"/>
</dbReference>
<dbReference type="InterPro" id="IPR007110">
    <property type="entry name" value="Ig-like_dom"/>
</dbReference>
<dbReference type="InterPro" id="IPR003598">
    <property type="entry name" value="Ig_sub2"/>
</dbReference>
<keyword evidence="1" id="KW-0812">Transmembrane</keyword>